<reference evidence="3" key="1">
    <citation type="submission" date="2022-08" db="EMBL/GenBank/DDBJ databases">
        <title>Genomic Encyclopedia of Type Strains, Phase V (KMG-V): Genome sequencing to study the core and pangenomes of soil and plant-associated prokaryotes.</title>
        <authorList>
            <person name="Whitman W."/>
        </authorList>
    </citation>
    <scope>NUCLEOTIDE SEQUENCE</scope>
    <source>
        <strain evidence="3">SP3012</strain>
    </source>
</reference>
<dbReference type="NCBIfam" id="NF033441">
    <property type="entry name" value="BREX_BrxC"/>
    <property type="match status" value="1"/>
</dbReference>
<feature type="coiled-coil region" evidence="1">
    <location>
        <begin position="1018"/>
        <end position="1065"/>
    </location>
</feature>
<dbReference type="InterPro" id="IPR047679">
    <property type="entry name" value="BREX_BrxC"/>
</dbReference>
<dbReference type="AlphaFoldDB" id="A0A9X2UMC8"/>
<gene>
    <name evidence="3" type="ORF">GGQ01_002332</name>
</gene>
<evidence type="ECO:0000313" key="3">
    <source>
        <dbReference type="EMBL" id="MCS4037252.1"/>
    </source>
</evidence>
<feature type="coiled-coil region" evidence="1">
    <location>
        <begin position="690"/>
        <end position="717"/>
    </location>
</feature>
<name>A0A9X2UMC8_9BACT</name>
<organism evidence="3 4">
    <name type="scientific">Salinibacter ruber</name>
    <dbReference type="NCBI Taxonomy" id="146919"/>
    <lineage>
        <taxon>Bacteria</taxon>
        <taxon>Pseudomonadati</taxon>
        <taxon>Rhodothermota</taxon>
        <taxon>Rhodothermia</taxon>
        <taxon>Rhodothermales</taxon>
        <taxon>Salinibacteraceae</taxon>
        <taxon>Salinibacter</taxon>
    </lineage>
</organism>
<dbReference type="RefSeq" id="WP_259091014.1">
    <property type="nucleotide sequence ID" value="NZ_JANTZY010000019.1"/>
</dbReference>
<evidence type="ECO:0000259" key="2">
    <source>
        <dbReference type="Pfam" id="PF25791"/>
    </source>
</evidence>
<feature type="domain" description="Probable ATP-binding protein BrxC winged helix-turn-helix" evidence="2">
    <location>
        <begin position="793"/>
        <end position="877"/>
    </location>
</feature>
<evidence type="ECO:0000256" key="1">
    <source>
        <dbReference type="SAM" id="Coils"/>
    </source>
</evidence>
<sequence length="1192" mass="135564">MSQIKSVFHQSSQLDRQIEKVIQYDMRGDEQLRSEVSEYIVTENIHTNFRKLLDRVDEGMGARTNEIGVWVSGFYGSGKSSFTKYFGFALDLDRTINGTPFLEHLQDRIRDNRLSQRFSTVAKRHNPTVLMLDLASDQLAEENADIASVLYAKVKQWAGYSQDRKISYLEKKLEMDGQLEEFEDRVRKNKGISWDQVKNQKLTANRVASDLAHEFYPDIFRDKDDLKDMNIDEAISENDRAEDMINLIQKRSGNGNIIFILDEVGQYVASKDSLILNLQGLAQNLKQIGDGNIWLIATAQQTLTEDDPRARVNSANLFKLKDRFQVEIDLEASDIREICNRRLLEKSSEGQETLESLFDEHGQKLRLNTKLEGASVYESDDLKKGEFRELYPFLPQHFTILLELLGRLSKSTGGTGLRSAIKIVQDVLIDRDSVRSGMKVLANRELGTLATTVTFYDTLRRDIDQSFTHVAKGVEDVVKAFGEESTEADVAKTVAILQILENCPATRSNVSALLHPSIEATSQEDKVDTAAENLLGDDSIRISEVDDALRFLSEKVKELEKKRKEIVPGVREHRRIRNNKIKEIFTPLPKANIHGAKQVQAGLKLDTSHGEISIQGDNREVQLVLDLVAESQYEATKQEYVQKKSTQDTYENTIFLVARKPDLDDTIDEIYRSEQIFERNRGEKTDKKISDYLNGQRQRAEKLRRKLERELRDGMVRGSFVFRGKPTPVESLSSDLNQAASQHLTEIAKDIYSKFDQAAINPKRSLAEKFLKADLKSIKADEDPLGLVQSSGKVDTSDDALRSILDYLKKRGQVEGGKLQDDFSTAPFGWSKDTLRYLVAALLTDGEIKLRAGGSDVTVRSDPKADEHLSSNRSFRRVGVSLRDQPFTNEQLDRAATHLVELTGGEVLPTEEEIGEGVREHFPRFDRQYASLPSRLRSLGVPGAQRAEEMQGSISEIIQGGAVDAIARLGSEEAALVDDLQWARKLKDALDAGKVEEVVKKASRVVQEIPELPNVGPMEKLREETEQEREAIEDILGQDTFFERTDDLQSELRKIDSKIDEAVQAVRENHREEIAEKRQQLENKPHWERMDPDEQQRISNELGELALDIASGLEGLRQYNRGQIEVRDHLGRIEEQIEELGEIDQDDESRHVETLKHLQREYSSPEELDSVIKEFQQLKQEFENHDMVVIDW</sequence>
<protein>
    <recommendedName>
        <fullName evidence="2">Probable ATP-binding protein BrxC winged helix-turn-helix domain-containing protein</fullName>
    </recommendedName>
</protein>
<keyword evidence="1" id="KW-0175">Coiled coil</keyword>
<proteinExistence type="predicted"/>
<dbReference type="Pfam" id="PF25791">
    <property type="entry name" value="WHD_BREX_BrxC"/>
    <property type="match status" value="1"/>
</dbReference>
<evidence type="ECO:0000313" key="4">
    <source>
        <dbReference type="Proteomes" id="UP001155040"/>
    </source>
</evidence>
<dbReference type="InterPro" id="IPR058038">
    <property type="entry name" value="BREX_BrxC_wHTH"/>
</dbReference>
<accession>A0A9X2UMC8</accession>
<comment type="caution">
    <text evidence="3">The sequence shown here is derived from an EMBL/GenBank/DDBJ whole genome shotgun (WGS) entry which is preliminary data.</text>
</comment>
<dbReference type="EMBL" id="JANUBF010000015">
    <property type="protein sequence ID" value="MCS4037252.1"/>
    <property type="molecule type" value="Genomic_DNA"/>
</dbReference>
<dbReference type="Proteomes" id="UP001155040">
    <property type="component" value="Unassembled WGS sequence"/>
</dbReference>